<evidence type="ECO:0000313" key="2">
    <source>
        <dbReference type="Proteomes" id="UP001215598"/>
    </source>
</evidence>
<dbReference type="EMBL" id="JARKIB010000325">
    <property type="protein sequence ID" value="KAJ7714426.1"/>
    <property type="molecule type" value="Genomic_DNA"/>
</dbReference>
<comment type="caution">
    <text evidence="1">The sequence shown here is derived from an EMBL/GenBank/DDBJ whole genome shotgun (WGS) entry which is preliminary data.</text>
</comment>
<dbReference type="Proteomes" id="UP001215598">
    <property type="component" value="Unassembled WGS sequence"/>
</dbReference>
<evidence type="ECO:0000313" key="1">
    <source>
        <dbReference type="EMBL" id="KAJ7714426.1"/>
    </source>
</evidence>
<gene>
    <name evidence="1" type="ORF">B0H16DRAFT_1477997</name>
</gene>
<protein>
    <submittedName>
        <fullName evidence="1">Uncharacterized protein</fullName>
    </submittedName>
</protein>
<dbReference type="AlphaFoldDB" id="A0AAD7MF11"/>
<sequence length="148" mass="17104">MTKGYPPENAETPARWVPPPADPLFQFLEKVKNKNGYTTGLFAQKITLEHKILFKRPRQIPIYAGWYTDPNIPSPWLMDWPNWEALTLFYESIDGTLIVDKLFKEVYDVPGAITPLAYMMGISPDLHFLFFAAGRYYLYDSGDLYLSD</sequence>
<organism evidence="1 2">
    <name type="scientific">Mycena metata</name>
    <dbReference type="NCBI Taxonomy" id="1033252"/>
    <lineage>
        <taxon>Eukaryota</taxon>
        <taxon>Fungi</taxon>
        <taxon>Dikarya</taxon>
        <taxon>Basidiomycota</taxon>
        <taxon>Agaricomycotina</taxon>
        <taxon>Agaricomycetes</taxon>
        <taxon>Agaricomycetidae</taxon>
        <taxon>Agaricales</taxon>
        <taxon>Marasmiineae</taxon>
        <taxon>Mycenaceae</taxon>
        <taxon>Mycena</taxon>
    </lineage>
</organism>
<proteinExistence type="predicted"/>
<reference evidence="1" key="1">
    <citation type="submission" date="2023-03" db="EMBL/GenBank/DDBJ databases">
        <title>Massive genome expansion in bonnet fungi (Mycena s.s.) driven by repeated elements and novel gene families across ecological guilds.</title>
        <authorList>
            <consortium name="Lawrence Berkeley National Laboratory"/>
            <person name="Harder C.B."/>
            <person name="Miyauchi S."/>
            <person name="Viragh M."/>
            <person name="Kuo A."/>
            <person name="Thoen E."/>
            <person name="Andreopoulos B."/>
            <person name="Lu D."/>
            <person name="Skrede I."/>
            <person name="Drula E."/>
            <person name="Henrissat B."/>
            <person name="Morin E."/>
            <person name="Kohler A."/>
            <person name="Barry K."/>
            <person name="LaButti K."/>
            <person name="Morin E."/>
            <person name="Salamov A."/>
            <person name="Lipzen A."/>
            <person name="Mereny Z."/>
            <person name="Hegedus B."/>
            <person name="Baldrian P."/>
            <person name="Stursova M."/>
            <person name="Weitz H."/>
            <person name="Taylor A."/>
            <person name="Grigoriev I.V."/>
            <person name="Nagy L.G."/>
            <person name="Martin F."/>
            <person name="Kauserud H."/>
        </authorList>
    </citation>
    <scope>NUCLEOTIDE SEQUENCE</scope>
    <source>
        <strain evidence="1">CBHHK182m</strain>
    </source>
</reference>
<keyword evidence="2" id="KW-1185">Reference proteome</keyword>
<name>A0AAD7MF11_9AGAR</name>
<accession>A0AAD7MF11</accession>